<dbReference type="PANTHER" id="PTHR24220:SF659">
    <property type="entry name" value="TRANSPORTER, PUTATIVE-RELATED"/>
    <property type="match status" value="1"/>
</dbReference>
<dbReference type="InterPro" id="IPR015854">
    <property type="entry name" value="ABC_transpr_LolD-like"/>
</dbReference>
<dbReference type="GO" id="GO:0005886">
    <property type="term" value="C:plasma membrane"/>
    <property type="evidence" value="ECO:0007669"/>
    <property type="project" value="TreeGrafter"/>
</dbReference>
<keyword evidence="1" id="KW-0547">Nucleotide-binding</keyword>
<dbReference type="SUPFAM" id="SSF52540">
    <property type="entry name" value="P-loop containing nucleoside triphosphate hydrolases"/>
    <property type="match status" value="1"/>
</dbReference>
<organism evidence="4">
    <name type="scientific">uncultured marine bacterium MedDCM-OCT-S04-C123</name>
    <dbReference type="NCBI Taxonomy" id="743051"/>
    <lineage>
        <taxon>Bacteria</taxon>
        <taxon>environmental samples</taxon>
    </lineage>
</organism>
<proteinExistence type="predicted"/>
<evidence type="ECO:0000313" key="4">
    <source>
        <dbReference type="EMBL" id="ADD93479.1"/>
    </source>
</evidence>
<dbReference type="InterPro" id="IPR027417">
    <property type="entry name" value="P-loop_NTPase"/>
</dbReference>
<accession>D6PCM8</accession>
<evidence type="ECO:0000259" key="3">
    <source>
        <dbReference type="PROSITE" id="PS50893"/>
    </source>
</evidence>
<dbReference type="PROSITE" id="PS50893">
    <property type="entry name" value="ABC_TRANSPORTER_2"/>
    <property type="match status" value="1"/>
</dbReference>
<dbReference type="InterPro" id="IPR003593">
    <property type="entry name" value="AAA+_ATPase"/>
</dbReference>
<protein>
    <submittedName>
        <fullName evidence="4">ABC transporter related protein</fullName>
    </submittedName>
</protein>
<dbReference type="GO" id="GO:0022857">
    <property type="term" value="F:transmembrane transporter activity"/>
    <property type="evidence" value="ECO:0007669"/>
    <property type="project" value="TreeGrafter"/>
</dbReference>
<feature type="domain" description="ABC transporter" evidence="3">
    <location>
        <begin position="3"/>
        <end position="228"/>
    </location>
</feature>
<dbReference type="SMART" id="SM00382">
    <property type="entry name" value="AAA"/>
    <property type="match status" value="1"/>
</dbReference>
<name>D6PCM8_9BACT</name>
<dbReference type="PANTHER" id="PTHR24220">
    <property type="entry name" value="IMPORT ATP-BINDING PROTEIN"/>
    <property type="match status" value="1"/>
</dbReference>
<dbReference type="Gene3D" id="3.40.50.300">
    <property type="entry name" value="P-loop containing nucleotide triphosphate hydrolases"/>
    <property type="match status" value="1"/>
</dbReference>
<evidence type="ECO:0000256" key="1">
    <source>
        <dbReference type="ARBA" id="ARBA00022741"/>
    </source>
</evidence>
<dbReference type="AlphaFoldDB" id="D6PCM8"/>
<reference evidence="4" key="1">
    <citation type="journal article" date="2010" name="ISME J.">
        <title>Metagenome of the Mediterranean deep chlorophyll maximum studied by direct and fosmid library 454 pyrosequencing.</title>
        <authorList>
            <person name="Ghai R."/>
            <person name="Martin-Cuadrado A.B."/>
            <person name="Molto A.G."/>
            <person name="Heredia I.G."/>
            <person name="Cabrera R."/>
            <person name="Martin J."/>
            <person name="Verdu M."/>
            <person name="Deschamps P."/>
            <person name="Moreira D."/>
            <person name="Lopez-Garcia P."/>
            <person name="Mira A."/>
            <person name="Rodriguez-Valera F."/>
        </authorList>
    </citation>
    <scope>NUCLEOTIDE SEQUENCE</scope>
</reference>
<sequence>MDILIENLLFRWAYSGFELSVPKLHLESGVSAAIVGPSGSGKTTFLKLLTGIEQADKGDVQLGETLLAKLNGNQRRALRQRSIGYVFQDFKLIEYLNVEENILTPWRLSENSGHSRVNMKARVSSLMDRLGLVSLKHRYPGKLSQGERQRTAIARALLLKPGLVIADEPTGNLDPDNKILVRDLLLSEITQQGATLIMVTHDRSLIEGFDRVIDFADFQSKTPVKAKAI</sequence>
<dbReference type="GO" id="GO:0016887">
    <property type="term" value="F:ATP hydrolysis activity"/>
    <property type="evidence" value="ECO:0007669"/>
    <property type="project" value="InterPro"/>
</dbReference>
<evidence type="ECO:0000256" key="2">
    <source>
        <dbReference type="ARBA" id="ARBA00022840"/>
    </source>
</evidence>
<dbReference type="GO" id="GO:0005524">
    <property type="term" value="F:ATP binding"/>
    <property type="evidence" value="ECO:0007669"/>
    <property type="project" value="UniProtKB-KW"/>
</dbReference>
<dbReference type="Pfam" id="PF00005">
    <property type="entry name" value="ABC_tran"/>
    <property type="match status" value="1"/>
</dbReference>
<keyword evidence="2" id="KW-0067">ATP-binding</keyword>
<dbReference type="EMBL" id="GU942984">
    <property type="protein sequence ID" value="ADD93479.1"/>
    <property type="molecule type" value="Genomic_DNA"/>
</dbReference>
<dbReference type="InterPro" id="IPR003439">
    <property type="entry name" value="ABC_transporter-like_ATP-bd"/>
</dbReference>